<keyword evidence="3" id="KW-1185">Reference proteome</keyword>
<reference evidence="2 3" key="1">
    <citation type="submission" date="2018-05" db="EMBL/GenBank/DDBJ databases">
        <title>Brachybacterium sp. M1HQ-2T, whole genome shotgun sequence.</title>
        <authorList>
            <person name="Tuo L."/>
        </authorList>
    </citation>
    <scope>NUCLEOTIDE SEQUENCE [LARGE SCALE GENOMIC DNA]</scope>
    <source>
        <strain evidence="2 3">M1HQ-2</strain>
    </source>
</reference>
<name>A0A2U2RK50_9MICO</name>
<protein>
    <submittedName>
        <fullName evidence="2">Uncharacterized protein</fullName>
    </submittedName>
</protein>
<feature type="region of interest" description="Disordered" evidence="1">
    <location>
        <begin position="1"/>
        <end position="44"/>
    </location>
</feature>
<proteinExistence type="predicted"/>
<sequence length="65" mass="6301">METTDTATTAAPGSLHGPETCNRPAAPVDPAADAPTTSPALTPVSWAGAKPAVGAALAVREHPGA</sequence>
<evidence type="ECO:0000313" key="2">
    <source>
        <dbReference type="EMBL" id="PWH06211.1"/>
    </source>
</evidence>
<dbReference type="AlphaFoldDB" id="A0A2U2RK50"/>
<gene>
    <name evidence="2" type="ORF">DEO23_10480</name>
</gene>
<dbReference type="Proteomes" id="UP000245590">
    <property type="component" value="Unassembled WGS sequence"/>
</dbReference>
<organism evidence="2 3">
    <name type="scientific">Brachybacterium endophyticum</name>
    <dbReference type="NCBI Taxonomy" id="2182385"/>
    <lineage>
        <taxon>Bacteria</taxon>
        <taxon>Bacillati</taxon>
        <taxon>Actinomycetota</taxon>
        <taxon>Actinomycetes</taxon>
        <taxon>Micrococcales</taxon>
        <taxon>Dermabacteraceae</taxon>
        <taxon>Brachybacterium</taxon>
    </lineage>
</organism>
<evidence type="ECO:0000313" key="3">
    <source>
        <dbReference type="Proteomes" id="UP000245590"/>
    </source>
</evidence>
<dbReference type="EMBL" id="QFKX01000003">
    <property type="protein sequence ID" value="PWH06211.1"/>
    <property type="molecule type" value="Genomic_DNA"/>
</dbReference>
<dbReference type="RefSeq" id="WP_109275957.1">
    <property type="nucleotide sequence ID" value="NZ_QFKX01000003.1"/>
</dbReference>
<feature type="compositionally biased region" description="Low complexity" evidence="1">
    <location>
        <begin position="24"/>
        <end position="44"/>
    </location>
</feature>
<accession>A0A2U2RK50</accession>
<evidence type="ECO:0000256" key="1">
    <source>
        <dbReference type="SAM" id="MobiDB-lite"/>
    </source>
</evidence>
<comment type="caution">
    <text evidence="2">The sequence shown here is derived from an EMBL/GenBank/DDBJ whole genome shotgun (WGS) entry which is preliminary data.</text>
</comment>
<feature type="compositionally biased region" description="Polar residues" evidence="1">
    <location>
        <begin position="1"/>
        <end position="11"/>
    </location>
</feature>